<keyword evidence="4" id="KW-0274">FAD</keyword>
<dbReference type="VEuPathDB" id="FungiDB:AAP_01808"/>
<dbReference type="InterPro" id="IPR036188">
    <property type="entry name" value="FAD/NAD-bd_sf"/>
</dbReference>
<dbReference type="GO" id="GO:0008115">
    <property type="term" value="F:sarcosine oxidase activity"/>
    <property type="evidence" value="ECO:0007669"/>
    <property type="project" value="TreeGrafter"/>
</dbReference>
<feature type="domain" description="FAD dependent oxidoreductase" evidence="6">
    <location>
        <begin position="10"/>
        <end position="394"/>
    </location>
</feature>
<dbReference type="GO" id="GO:0050660">
    <property type="term" value="F:flavin adenine dinucleotide binding"/>
    <property type="evidence" value="ECO:0007669"/>
    <property type="project" value="InterPro"/>
</dbReference>
<dbReference type="SUPFAM" id="SSF51905">
    <property type="entry name" value="FAD/NAD(P)-binding domain"/>
    <property type="match status" value="1"/>
</dbReference>
<dbReference type="GO" id="GO:0051698">
    <property type="term" value="F:saccharopine oxidase activity"/>
    <property type="evidence" value="ECO:0007669"/>
    <property type="project" value="TreeGrafter"/>
</dbReference>
<reference evidence="7 8" key="1">
    <citation type="journal article" date="2016" name="Genome Biol. Evol.">
        <title>Divergent and convergent evolution of fungal pathogenicity.</title>
        <authorList>
            <person name="Shang Y."/>
            <person name="Xiao G."/>
            <person name="Zheng P."/>
            <person name="Cen K."/>
            <person name="Zhan S."/>
            <person name="Wang C."/>
        </authorList>
    </citation>
    <scope>NUCLEOTIDE SEQUENCE [LARGE SCALE GENOMIC DNA]</scope>
    <source>
        <strain evidence="7 8">ARSEF 7405</strain>
    </source>
</reference>
<dbReference type="InterPro" id="IPR006076">
    <property type="entry name" value="FAD-dep_OxRdtase"/>
</dbReference>
<evidence type="ECO:0000313" key="7">
    <source>
        <dbReference type="EMBL" id="KZZ94508.1"/>
    </source>
</evidence>
<evidence type="ECO:0000256" key="3">
    <source>
        <dbReference type="ARBA" id="ARBA00022630"/>
    </source>
</evidence>
<evidence type="ECO:0000256" key="1">
    <source>
        <dbReference type="ARBA" id="ARBA00001974"/>
    </source>
</evidence>
<keyword evidence="5" id="KW-0560">Oxidoreductase</keyword>
<name>A0A168AY53_9EURO</name>
<dbReference type="Gene3D" id="3.30.9.10">
    <property type="entry name" value="D-Amino Acid Oxidase, subunit A, domain 2"/>
    <property type="match status" value="1"/>
</dbReference>
<comment type="caution">
    <text evidence="7">The sequence shown here is derived from an EMBL/GenBank/DDBJ whole genome shotgun (WGS) entry which is preliminary data.</text>
</comment>
<evidence type="ECO:0000256" key="5">
    <source>
        <dbReference type="ARBA" id="ARBA00023002"/>
    </source>
</evidence>
<protein>
    <submittedName>
        <fullName evidence="7">FAD dependent oxidoreductase</fullName>
    </submittedName>
</protein>
<keyword evidence="8" id="KW-1185">Reference proteome</keyword>
<dbReference type="InterPro" id="IPR045170">
    <property type="entry name" value="MTOX"/>
</dbReference>
<evidence type="ECO:0000313" key="8">
    <source>
        <dbReference type="Proteomes" id="UP000242877"/>
    </source>
</evidence>
<keyword evidence="3" id="KW-0285">Flavoprotein</keyword>
<dbReference type="PANTHER" id="PTHR10961:SF26">
    <property type="entry name" value="L-SACCHAROPINE OXIDASE"/>
    <property type="match status" value="1"/>
</dbReference>
<dbReference type="PANTHER" id="PTHR10961">
    <property type="entry name" value="PEROXISOMAL SARCOSINE OXIDASE"/>
    <property type="match status" value="1"/>
</dbReference>
<dbReference type="EMBL" id="AZGZ01000006">
    <property type="protein sequence ID" value="KZZ94508.1"/>
    <property type="molecule type" value="Genomic_DNA"/>
</dbReference>
<dbReference type="Gene3D" id="3.50.50.60">
    <property type="entry name" value="FAD/NAD(P)-binding domain"/>
    <property type="match status" value="1"/>
</dbReference>
<dbReference type="OrthoDB" id="2219495at2759"/>
<sequence>MTPAENKDRKILIVGAGVFGLSTAFHLAKSGYSNITVLDRGETIPSKYSAGNDLNKIMRVEYEDDFYTDLALTSRDAWLSPFFAPYYREYGYLVTTSKDAPGKAKRTLQESLESIRRPGSRIPSTEIEAFESLDELKRIVPQLQGPATQWKGYINRYAGYTRAAKAMQAMHHECQRMNVSFILGDAGYATRLLNQEGADGQKVLEGVQTADGKIHKADVTMLALGAHAATILPSFADQVEAKSWAVGHVQLTEEEAAAIKGIPVINCRDIGFLFEPDDDTNLLKIASNCAGYVNYVDGGRGKKISVPMTTTNDIPKADQDRIRALLRETFPALAERPLIQKFICWCADTIDSEYVIDWVSGFCRNEHSSLMMVGGDSGHAFKMLPVVGKWAVEMLEAGEQAKDRWKWKNYKRGGSTDVSWRVGTVQDIRESLGESNLTKL</sequence>
<gene>
    <name evidence="7" type="ORF">AAP_01808</name>
</gene>
<evidence type="ECO:0000256" key="2">
    <source>
        <dbReference type="ARBA" id="ARBA00010989"/>
    </source>
</evidence>
<evidence type="ECO:0000259" key="6">
    <source>
        <dbReference type="Pfam" id="PF01266"/>
    </source>
</evidence>
<proteinExistence type="inferred from homology"/>
<dbReference type="Proteomes" id="UP000242877">
    <property type="component" value="Unassembled WGS sequence"/>
</dbReference>
<evidence type="ECO:0000256" key="4">
    <source>
        <dbReference type="ARBA" id="ARBA00022827"/>
    </source>
</evidence>
<comment type="cofactor">
    <cofactor evidence="1">
        <name>FAD</name>
        <dbReference type="ChEBI" id="CHEBI:57692"/>
    </cofactor>
</comment>
<dbReference type="AlphaFoldDB" id="A0A168AY53"/>
<dbReference type="Pfam" id="PF01266">
    <property type="entry name" value="DAO"/>
    <property type="match status" value="1"/>
</dbReference>
<organism evidence="7 8">
    <name type="scientific">Ascosphaera apis ARSEF 7405</name>
    <dbReference type="NCBI Taxonomy" id="392613"/>
    <lineage>
        <taxon>Eukaryota</taxon>
        <taxon>Fungi</taxon>
        <taxon>Dikarya</taxon>
        <taxon>Ascomycota</taxon>
        <taxon>Pezizomycotina</taxon>
        <taxon>Eurotiomycetes</taxon>
        <taxon>Eurotiomycetidae</taxon>
        <taxon>Onygenales</taxon>
        <taxon>Ascosphaeraceae</taxon>
        <taxon>Ascosphaera</taxon>
    </lineage>
</organism>
<comment type="similarity">
    <text evidence="2">Belongs to the MSOX/MTOX family.</text>
</comment>
<accession>A0A168AY53</accession>